<dbReference type="AlphaFoldDB" id="A0A4S4A571"/>
<dbReference type="RefSeq" id="WP_190234679.1">
    <property type="nucleotide sequence ID" value="NZ_SSOA01000001.1"/>
</dbReference>
<dbReference type="Gene3D" id="1.20.910.10">
    <property type="entry name" value="Heme oxygenase-like"/>
    <property type="match status" value="1"/>
</dbReference>
<accession>A0A4S4A571</accession>
<evidence type="ECO:0000313" key="1">
    <source>
        <dbReference type="EMBL" id="THF53658.1"/>
    </source>
</evidence>
<dbReference type="Proteomes" id="UP000310754">
    <property type="component" value="Unassembled WGS sequence"/>
</dbReference>
<keyword evidence="2" id="KW-1185">Reference proteome</keyword>
<gene>
    <name evidence="1" type="ORF">E6C51_00585</name>
</gene>
<dbReference type="CDD" id="cd19166">
    <property type="entry name" value="HemeO-bac"/>
    <property type="match status" value="1"/>
</dbReference>
<dbReference type="SUPFAM" id="SSF48613">
    <property type="entry name" value="Heme oxygenase-like"/>
    <property type="match status" value="1"/>
</dbReference>
<protein>
    <submittedName>
        <fullName evidence="1">Biliverdin-producing heme oxygenase</fullName>
    </submittedName>
</protein>
<dbReference type="EMBL" id="SSOA01000001">
    <property type="protein sequence ID" value="THF53658.1"/>
    <property type="molecule type" value="Genomic_DNA"/>
</dbReference>
<dbReference type="InterPro" id="IPR016084">
    <property type="entry name" value="Haem_Oase-like_multi-hlx"/>
</dbReference>
<name>A0A4S4A571_9HYPH</name>
<proteinExistence type="predicted"/>
<reference evidence="1 2" key="1">
    <citation type="submission" date="2019-04" db="EMBL/GenBank/DDBJ databases">
        <title>Rhizobium terrae sp. nov., isolated from a paddy soil.</title>
        <authorList>
            <person name="Lin S.-Y."/>
            <person name="Hameed A."/>
            <person name="Huang H.-I."/>
            <person name="Young C.-C."/>
        </authorList>
    </citation>
    <scope>NUCLEOTIDE SEQUENCE [LARGE SCALE GENOMIC DNA]</scope>
    <source>
        <strain evidence="1 2">CC-HIH110</strain>
    </source>
</reference>
<evidence type="ECO:0000313" key="2">
    <source>
        <dbReference type="Proteomes" id="UP000310754"/>
    </source>
</evidence>
<comment type="caution">
    <text evidence="1">The sequence shown here is derived from an EMBL/GenBank/DDBJ whole genome shotgun (WGS) entry which is preliminary data.</text>
</comment>
<sequence length="195" mass="21466">MAVSHRRQMLRRGTAQMHNALDAMIGAFSSHRAYEAYVLGTARFRLPLESTIKNCAPFELLSGWQPSLIGDAIRADMSALGLPTDEPLRTKAHKVAVPQPETIDDWLGVFYVLEGSSLGAKLLVRRLDALNINHTNGGAHLATLAKDSSNWSAFLALLDTIPDVDEARMIHWANATFSFAHQAFETVMEDSLADH</sequence>
<organism evidence="1 2">
    <name type="scientific">Allorhizobium terrae</name>
    <dbReference type="NCBI Taxonomy" id="1848972"/>
    <lineage>
        <taxon>Bacteria</taxon>
        <taxon>Pseudomonadati</taxon>
        <taxon>Pseudomonadota</taxon>
        <taxon>Alphaproteobacteria</taxon>
        <taxon>Hyphomicrobiales</taxon>
        <taxon>Rhizobiaceae</taxon>
        <taxon>Rhizobium/Agrobacterium group</taxon>
        <taxon>Allorhizobium</taxon>
    </lineage>
</organism>